<comment type="caution">
    <text evidence="2">The sequence shown here is derived from an EMBL/GenBank/DDBJ whole genome shotgun (WGS) entry which is preliminary data.</text>
</comment>
<dbReference type="AlphaFoldDB" id="A0A1F5KEL9"/>
<proteinExistence type="predicted"/>
<reference evidence="2 3" key="1">
    <citation type="journal article" date="2016" name="Nat. Commun.">
        <title>Thousands of microbial genomes shed light on interconnected biogeochemical processes in an aquifer system.</title>
        <authorList>
            <person name="Anantharaman K."/>
            <person name="Brown C.T."/>
            <person name="Hug L.A."/>
            <person name="Sharon I."/>
            <person name="Castelle C.J."/>
            <person name="Probst A.J."/>
            <person name="Thomas B.C."/>
            <person name="Singh A."/>
            <person name="Wilkins M.J."/>
            <person name="Karaoz U."/>
            <person name="Brodie E.L."/>
            <person name="Williams K.H."/>
            <person name="Hubbard S.S."/>
            <person name="Banfield J.F."/>
        </authorList>
    </citation>
    <scope>NUCLEOTIDE SEQUENCE [LARGE SCALE GENOMIC DNA]</scope>
</reference>
<evidence type="ECO:0000256" key="1">
    <source>
        <dbReference type="SAM" id="Phobius"/>
    </source>
</evidence>
<gene>
    <name evidence="2" type="ORF">A3F00_04085</name>
</gene>
<feature type="transmembrane region" description="Helical" evidence="1">
    <location>
        <begin position="24"/>
        <end position="44"/>
    </location>
</feature>
<evidence type="ECO:0000313" key="2">
    <source>
        <dbReference type="EMBL" id="OGE39240.1"/>
    </source>
</evidence>
<feature type="transmembrane region" description="Helical" evidence="1">
    <location>
        <begin position="50"/>
        <end position="69"/>
    </location>
</feature>
<evidence type="ECO:0000313" key="3">
    <source>
        <dbReference type="Proteomes" id="UP000176527"/>
    </source>
</evidence>
<organism evidence="2 3">
    <name type="scientific">Candidatus Daviesbacteria bacterium RIFCSPHIGHO2_12_FULL_37_11</name>
    <dbReference type="NCBI Taxonomy" id="1797777"/>
    <lineage>
        <taxon>Bacteria</taxon>
        <taxon>Candidatus Daviesiibacteriota</taxon>
    </lineage>
</organism>
<sequence length="71" mass="7868">MGLTVIVISWLLQYLSITPKKQDFNPLFLMFYAIGTAVLAWISYISGSPLTALLNLGAFILPIAILLKIKK</sequence>
<name>A0A1F5KEL9_9BACT</name>
<dbReference type="EMBL" id="MFDE01000003">
    <property type="protein sequence ID" value="OGE39240.1"/>
    <property type="molecule type" value="Genomic_DNA"/>
</dbReference>
<keyword evidence="1" id="KW-0812">Transmembrane</keyword>
<keyword evidence="1" id="KW-0472">Membrane</keyword>
<protein>
    <submittedName>
        <fullName evidence="2">Uncharacterized protein</fullName>
    </submittedName>
</protein>
<dbReference type="Proteomes" id="UP000176527">
    <property type="component" value="Unassembled WGS sequence"/>
</dbReference>
<accession>A0A1F5KEL9</accession>
<keyword evidence="1" id="KW-1133">Transmembrane helix</keyword>